<dbReference type="PANTHER" id="PTHR35477:SF1">
    <property type="entry name" value="OS06G0728500 PROTEIN"/>
    <property type="match status" value="1"/>
</dbReference>
<keyword evidence="4" id="KW-1185">Reference proteome</keyword>
<proteinExistence type="predicted"/>
<feature type="compositionally biased region" description="Basic and acidic residues" evidence="2">
    <location>
        <begin position="1"/>
        <end position="17"/>
    </location>
</feature>
<feature type="compositionally biased region" description="Polar residues" evidence="2">
    <location>
        <begin position="165"/>
        <end position="177"/>
    </location>
</feature>
<accession>A0A5A7R138</accession>
<dbReference type="PANTHER" id="PTHR35477">
    <property type="entry name" value="OS06G0728500 PROTEIN"/>
    <property type="match status" value="1"/>
</dbReference>
<feature type="region of interest" description="Disordered" evidence="2">
    <location>
        <begin position="217"/>
        <end position="252"/>
    </location>
</feature>
<feature type="region of interest" description="Disordered" evidence="2">
    <location>
        <begin position="161"/>
        <end position="181"/>
    </location>
</feature>
<keyword evidence="3" id="KW-0418">Kinase</keyword>
<dbReference type="OrthoDB" id="1910495at2759"/>
<feature type="compositionally biased region" description="Polar residues" evidence="2">
    <location>
        <begin position="288"/>
        <end position="303"/>
    </location>
</feature>
<dbReference type="Proteomes" id="UP000325081">
    <property type="component" value="Unassembled WGS sequence"/>
</dbReference>
<evidence type="ECO:0000256" key="2">
    <source>
        <dbReference type="SAM" id="MobiDB-lite"/>
    </source>
</evidence>
<keyword evidence="3" id="KW-0675">Receptor</keyword>
<evidence type="ECO:0000256" key="1">
    <source>
        <dbReference type="SAM" id="Coils"/>
    </source>
</evidence>
<evidence type="ECO:0000313" key="4">
    <source>
        <dbReference type="Proteomes" id="UP000325081"/>
    </source>
</evidence>
<dbReference type="GO" id="GO:0016301">
    <property type="term" value="F:kinase activity"/>
    <property type="evidence" value="ECO:0007669"/>
    <property type="project" value="UniProtKB-KW"/>
</dbReference>
<comment type="caution">
    <text evidence="3">The sequence shown here is derived from an EMBL/GenBank/DDBJ whole genome shotgun (WGS) entry which is preliminary data.</text>
</comment>
<evidence type="ECO:0000313" key="3">
    <source>
        <dbReference type="EMBL" id="GER51032.1"/>
    </source>
</evidence>
<feature type="coiled-coil region" evidence="1">
    <location>
        <begin position="107"/>
        <end position="134"/>
    </location>
</feature>
<feature type="compositionally biased region" description="Acidic residues" evidence="2">
    <location>
        <begin position="272"/>
        <end position="284"/>
    </location>
</feature>
<keyword evidence="3" id="KW-0808">Transferase</keyword>
<protein>
    <submittedName>
        <fullName evidence="3">Cysteine-rich RLK (RECEPTOR-like protein kinase)11</fullName>
    </submittedName>
</protein>
<sequence>MESNSHEDNNSDTDARLPPHKRLLAGLKRHIPDVYSSGPSTPCSADCEYYARLNNLLRFHLSNPNLSNEELLESSRSAAIKATKFAEAKRANAEQKATKAAHAVAAAKNALELVANLEEAAARKDKKRNKVKKHVSVEAFYDKNKREKNVNCRADEEEVARNLDRASNGSPRFSKNLPDSDSKIRKHKKLKDTVYSTESRVIKEIDMITVDLNSKDGEGEEKAIQDNGEAGFDNLKDKYSEPLDSVGRKRGRIKQKKLPLSICSFKNRAAPTDEEGQSVDDSEATAERSLNSECDSQSKAMEL</sequence>
<gene>
    <name evidence="3" type="ORF">STAS_28369</name>
</gene>
<feature type="region of interest" description="Disordered" evidence="2">
    <location>
        <begin position="1"/>
        <end position="21"/>
    </location>
</feature>
<dbReference type="AlphaFoldDB" id="A0A5A7R138"/>
<reference evidence="4" key="1">
    <citation type="journal article" date="2019" name="Curr. Biol.">
        <title>Genome Sequence of Striga asiatica Provides Insight into the Evolution of Plant Parasitism.</title>
        <authorList>
            <person name="Yoshida S."/>
            <person name="Kim S."/>
            <person name="Wafula E.K."/>
            <person name="Tanskanen J."/>
            <person name="Kim Y.M."/>
            <person name="Honaas L."/>
            <person name="Yang Z."/>
            <person name="Spallek T."/>
            <person name="Conn C.E."/>
            <person name="Ichihashi Y."/>
            <person name="Cheong K."/>
            <person name="Cui S."/>
            <person name="Der J.P."/>
            <person name="Gundlach H."/>
            <person name="Jiao Y."/>
            <person name="Hori C."/>
            <person name="Ishida J.K."/>
            <person name="Kasahara H."/>
            <person name="Kiba T."/>
            <person name="Kim M.S."/>
            <person name="Koo N."/>
            <person name="Laohavisit A."/>
            <person name="Lee Y.H."/>
            <person name="Lumba S."/>
            <person name="McCourt P."/>
            <person name="Mortimer J.C."/>
            <person name="Mutuku J.M."/>
            <person name="Nomura T."/>
            <person name="Sasaki-Sekimoto Y."/>
            <person name="Seto Y."/>
            <person name="Wang Y."/>
            <person name="Wakatake T."/>
            <person name="Sakakibara H."/>
            <person name="Demura T."/>
            <person name="Yamaguchi S."/>
            <person name="Yoneyama K."/>
            <person name="Manabe R.I."/>
            <person name="Nelson D.C."/>
            <person name="Schulman A.H."/>
            <person name="Timko M.P."/>
            <person name="dePamphilis C.W."/>
            <person name="Choi D."/>
            <person name="Shirasu K."/>
        </authorList>
    </citation>
    <scope>NUCLEOTIDE SEQUENCE [LARGE SCALE GENOMIC DNA]</scope>
    <source>
        <strain evidence="4">cv. UVA1</strain>
    </source>
</reference>
<dbReference type="EMBL" id="BKCP01009404">
    <property type="protein sequence ID" value="GER51032.1"/>
    <property type="molecule type" value="Genomic_DNA"/>
</dbReference>
<organism evidence="3 4">
    <name type="scientific">Striga asiatica</name>
    <name type="common">Asiatic witchweed</name>
    <name type="synonym">Buchnera asiatica</name>
    <dbReference type="NCBI Taxonomy" id="4170"/>
    <lineage>
        <taxon>Eukaryota</taxon>
        <taxon>Viridiplantae</taxon>
        <taxon>Streptophyta</taxon>
        <taxon>Embryophyta</taxon>
        <taxon>Tracheophyta</taxon>
        <taxon>Spermatophyta</taxon>
        <taxon>Magnoliopsida</taxon>
        <taxon>eudicotyledons</taxon>
        <taxon>Gunneridae</taxon>
        <taxon>Pentapetalae</taxon>
        <taxon>asterids</taxon>
        <taxon>lamiids</taxon>
        <taxon>Lamiales</taxon>
        <taxon>Orobanchaceae</taxon>
        <taxon>Buchnereae</taxon>
        <taxon>Striga</taxon>
    </lineage>
</organism>
<feature type="region of interest" description="Disordered" evidence="2">
    <location>
        <begin position="264"/>
        <end position="303"/>
    </location>
</feature>
<name>A0A5A7R138_STRAF</name>
<keyword evidence="1" id="KW-0175">Coiled coil</keyword>